<comment type="caution">
    <text evidence="9">The sequence shown here is derived from an EMBL/GenBank/DDBJ whole genome shotgun (WGS) entry which is preliminary data.</text>
</comment>
<evidence type="ECO:0000256" key="1">
    <source>
        <dbReference type="ARBA" id="ARBA00004651"/>
    </source>
</evidence>
<proteinExistence type="predicted"/>
<feature type="domain" description="Cardiolipin synthase N-terminal" evidence="8">
    <location>
        <begin position="49"/>
        <end position="90"/>
    </location>
</feature>
<evidence type="ECO:0000256" key="5">
    <source>
        <dbReference type="ARBA" id="ARBA00023136"/>
    </source>
</evidence>
<keyword evidence="10" id="KW-1185">Reference proteome</keyword>
<comment type="subcellular location">
    <subcellularLocation>
        <location evidence="1">Cell membrane</location>
        <topology evidence="1">Multi-pass membrane protein</topology>
    </subcellularLocation>
</comment>
<dbReference type="GO" id="GO:0005886">
    <property type="term" value="C:plasma membrane"/>
    <property type="evidence" value="ECO:0007669"/>
    <property type="project" value="UniProtKB-SubCell"/>
</dbReference>
<evidence type="ECO:0000259" key="8">
    <source>
        <dbReference type="Pfam" id="PF13396"/>
    </source>
</evidence>
<evidence type="ECO:0000313" key="9">
    <source>
        <dbReference type="EMBL" id="KAK4213009.1"/>
    </source>
</evidence>
<keyword evidence="7" id="KW-0732">Signal</keyword>
<dbReference type="Proteomes" id="UP001301769">
    <property type="component" value="Unassembled WGS sequence"/>
</dbReference>
<keyword evidence="5 6" id="KW-0472">Membrane</keyword>
<dbReference type="AlphaFoldDB" id="A0AAN7B7C9"/>
<dbReference type="InterPro" id="IPR027379">
    <property type="entry name" value="CLS_N"/>
</dbReference>
<accession>A0AAN7B7C9</accession>
<evidence type="ECO:0000256" key="6">
    <source>
        <dbReference type="SAM" id="Phobius"/>
    </source>
</evidence>
<gene>
    <name evidence="9" type="ORF">QBC37DRAFT_317036</name>
</gene>
<reference evidence="9" key="1">
    <citation type="journal article" date="2023" name="Mol. Phylogenet. Evol.">
        <title>Genome-scale phylogeny and comparative genomics of the fungal order Sordariales.</title>
        <authorList>
            <person name="Hensen N."/>
            <person name="Bonometti L."/>
            <person name="Westerberg I."/>
            <person name="Brannstrom I.O."/>
            <person name="Guillou S."/>
            <person name="Cros-Aarteil S."/>
            <person name="Calhoun S."/>
            <person name="Haridas S."/>
            <person name="Kuo A."/>
            <person name="Mondo S."/>
            <person name="Pangilinan J."/>
            <person name="Riley R."/>
            <person name="LaButti K."/>
            <person name="Andreopoulos B."/>
            <person name="Lipzen A."/>
            <person name="Chen C."/>
            <person name="Yan M."/>
            <person name="Daum C."/>
            <person name="Ng V."/>
            <person name="Clum A."/>
            <person name="Steindorff A."/>
            <person name="Ohm R.A."/>
            <person name="Martin F."/>
            <person name="Silar P."/>
            <person name="Natvig D.O."/>
            <person name="Lalanne C."/>
            <person name="Gautier V."/>
            <person name="Ament-Velasquez S.L."/>
            <person name="Kruys A."/>
            <person name="Hutchinson M.I."/>
            <person name="Powell A.J."/>
            <person name="Barry K."/>
            <person name="Miller A.N."/>
            <person name="Grigoriev I.V."/>
            <person name="Debuchy R."/>
            <person name="Gladieux P."/>
            <person name="Hiltunen Thoren M."/>
            <person name="Johannesson H."/>
        </authorList>
    </citation>
    <scope>NUCLEOTIDE SEQUENCE</scope>
    <source>
        <strain evidence="9">PSN293</strain>
    </source>
</reference>
<evidence type="ECO:0000256" key="7">
    <source>
        <dbReference type="SAM" id="SignalP"/>
    </source>
</evidence>
<dbReference type="Pfam" id="PF13396">
    <property type="entry name" value="PLDc_N"/>
    <property type="match status" value="1"/>
</dbReference>
<feature type="transmembrane region" description="Helical" evidence="6">
    <location>
        <begin position="37"/>
        <end position="57"/>
    </location>
</feature>
<reference evidence="9" key="2">
    <citation type="submission" date="2023-05" db="EMBL/GenBank/DDBJ databases">
        <authorList>
            <consortium name="Lawrence Berkeley National Laboratory"/>
            <person name="Steindorff A."/>
            <person name="Hensen N."/>
            <person name="Bonometti L."/>
            <person name="Westerberg I."/>
            <person name="Brannstrom I.O."/>
            <person name="Guillou S."/>
            <person name="Cros-Aarteil S."/>
            <person name="Calhoun S."/>
            <person name="Haridas S."/>
            <person name="Kuo A."/>
            <person name="Mondo S."/>
            <person name="Pangilinan J."/>
            <person name="Riley R."/>
            <person name="Labutti K."/>
            <person name="Andreopoulos B."/>
            <person name="Lipzen A."/>
            <person name="Chen C."/>
            <person name="Yanf M."/>
            <person name="Daum C."/>
            <person name="Ng V."/>
            <person name="Clum A."/>
            <person name="Ohm R."/>
            <person name="Martin F."/>
            <person name="Silar P."/>
            <person name="Natvig D."/>
            <person name="Lalanne C."/>
            <person name="Gautier V."/>
            <person name="Ament-Velasquez S.L."/>
            <person name="Kruys A."/>
            <person name="Hutchinson M.I."/>
            <person name="Powell A.J."/>
            <person name="Barry K."/>
            <person name="Miller A.N."/>
            <person name="Grigoriev I.V."/>
            <person name="Debuchy R."/>
            <person name="Gladieux P."/>
            <person name="Thoren M.H."/>
            <person name="Johannesson H."/>
        </authorList>
    </citation>
    <scope>NUCLEOTIDE SEQUENCE</scope>
    <source>
        <strain evidence="9">PSN293</strain>
    </source>
</reference>
<feature type="chain" id="PRO_5043030807" description="Cardiolipin synthase N-terminal domain-containing protein" evidence="7">
    <location>
        <begin position="22"/>
        <end position="105"/>
    </location>
</feature>
<organism evidence="9 10">
    <name type="scientific">Rhypophila decipiens</name>
    <dbReference type="NCBI Taxonomy" id="261697"/>
    <lineage>
        <taxon>Eukaryota</taxon>
        <taxon>Fungi</taxon>
        <taxon>Dikarya</taxon>
        <taxon>Ascomycota</taxon>
        <taxon>Pezizomycotina</taxon>
        <taxon>Sordariomycetes</taxon>
        <taxon>Sordariomycetidae</taxon>
        <taxon>Sordariales</taxon>
        <taxon>Naviculisporaceae</taxon>
        <taxon>Rhypophila</taxon>
    </lineage>
</organism>
<keyword evidence="4 6" id="KW-1133">Transmembrane helix</keyword>
<feature type="transmembrane region" description="Helical" evidence="6">
    <location>
        <begin position="69"/>
        <end position="89"/>
    </location>
</feature>
<dbReference type="EMBL" id="MU858116">
    <property type="protein sequence ID" value="KAK4213009.1"/>
    <property type="molecule type" value="Genomic_DNA"/>
</dbReference>
<evidence type="ECO:0000256" key="3">
    <source>
        <dbReference type="ARBA" id="ARBA00022692"/>
    </source>
</evidence>
<evidence type="ECO:0000256" key="4">
    <source>
        <dbReference type="ARBA" id="ARBA00022989"/>
    </source>
</evidence>
<sequence length="105" mass="11441">MIQTAIFTLLAQLLFASFAAAAPVAVEATGNNAWQYGTGGGILGLVVLIVDIIFFVEILKSNRAPSAKLLWSLLIFLFPVFGMIIYFLFSNRETHNQGSGYEPLT</sequence>
<name>A0AAN7B7C9_9PEZI</name>
<evidence type="ECO:0000256" key="2">
    <source>
        <dbReference type="ARBA" id="ARBA00022475"/>
    </source>
</evidence>
<keyword evidence="3 6" id="KW-0812">Transmembrane</keyword>
<keyword evidence="2" id="KW-1003">Cell membrane</keyword>
<protein>
    <recommendedName>
        <fullName evidence="8">Cardiolipin synthase N-terminal domain-containing protein</fullName>
    </recommendedName>
</protein>
<feature type="signal peptide" evidence="7">
    <location>
        <begin position="1"/>
        <end position="21"/>
    </location>
</feature>
<evidence type="ECO:0000313" key="10">
    <source>
        <dbReference type="Proteomes" id="UP001301769"/>
    </source>
</evidence>